<dbReference type="NCBIfam" id="TIGR02506">
    <property type="entry name" value="NrdE_NrdA"/>
    <property type="match status" value="1"/>
</dbReference>
<organism evidence="13 14">
    <name type="scientific">Paraburkholderia antibiotica</name>
    <dbReference type="NCBI Taxonomy" id="2728839"/>
    <lineage>
        <taxon>Bacteria</taxon>
        <taxon>Pseudomonadati</taxon>
        <taxon>Pseudomonadota</taxon>
        <taxon>Betaproteobacteria</taxon>
        <taxon>Burkholderiales</taxon>
        <taxon>Burkholderiaceae</taxon>
        <taxon>Paraburkholderia</taxon>
    </lineage>
</organism>
<reference evidence="13 14" key="1">
    <citation type="submission" date="2020-04" db="EMBL/GenBank/DDBJ databases">
        <title>Paraburkholderia sp. G-4-1-8 isolated from soil.</title>
        <authorList>
            <person name="Dahal R.H."/>
        </authorList>
    </citation>
    <scope>NUCLEOTIDE SEQUENCE [LARGE SCALE GENOMIC DNA]</scope>
    <source>
        <strain evidence="13 14">G-4-1-8</strain>
    </source>
</reference>
<comment type="function">
    <text evidence="7 10">Provides the precursors necessary for DNA synthesis. Catalyzes the biosynthesis of deoxyribonucleotides from the corresponding ribonucleotides.</text>
</comment>
<gene>
    <name evidence="13" type="ORF">HHL14_23060</name>
</gene>
<dbReference type="EC" id="1.17.4.1" evidence="10"/>
<sequence>MQTTDNVTTRYEGSPTGQAFGQAQGAQALAPQATYADYKVIRRNGSVVSFEPSKIAIAVTKAFLAVNGGQGAASARVRELVEQLTQNVVRALVRSRPNGGTFHIEDIQDQVELALMRGGEHNVARAYVLYREKRNQARAHDEQAETPAGTPGLNVTDNGVTRPLDMAALRGIIESACANLGDAVSAEPIVAETVKNLYDGVPMSQVYDSAILAARTMIEKDPAYSQVTSRILLHTIRREILEEEVTQAEMGQRYAEYFPQFIKRGIGAGLLDDKLQQFDLKRLGAALDANRDLQFGYLGLQTLYDRYFLHHDGVRIEMPQAFFMRVAMGLSLNEIDREARAIEFYNILSSFDFMSSTPTLFNSGTHRSQLSSCYLTTVDDDLDGIYEALKENALLSKFAGGLGNDWTRVRALGSHIKGTNGKSQGVVPFLKVVNDTAVAVNQGGKRKGAVCAYLESWHLDIEEFLELRKNTGDDRRRTHDMNTANWIPDLFMKRVMEGGDWTLFSPSTCPDLHDKFGAEFETAYTAYEDKVARGEIKLFKKIPAAQLWRKMLGMLFETGHPWITFKDPCNVRSPQQHVGVVHSSNLCTEITLNTSDAEIAVCNLGSVNLVAHLKEQADGTFVLDHDKLKRTISVAMRMLDNVIDINYYAVAKARNSNLKHRPVGLGIMGFQDCLHLLRTPYASQEAVEFADRSMEAVCYYAYYASTELAEERGRYSSYRGSLWDRGILPQDSVALLAEARGGYVEVDSSESMDWASLRSRIATYGMRNSNCVAIAPTATISNIIGVSACIEPTYQNLYVKSNLSGEFTVVNDYLVRDLKARGLWDEVMVADLKYFDGTLSRIDRIPADLRAIYATAFEVDPTWLVEAASRRQKWIDQAQSLNIYMAGASGKKLDEIYKLAWLRGLKTTYYLRTMAATHVEKSTVAHGALNAVSSGHDGSGGAGGAAGGFGASGGAAGGVSGGFQAAAAVAATAAVAVEAAPEAEGPVCMMRPGDPGFDECEACQ</sequence>
<dbReference type="PRINTS" id="PR01183">
    <property type="entry name" value="RIBORDTASEM1"/>
</dbReference>
<dbReference type="PROSITE" id="PS00089">
    <property type="entry name" value="RIBORED_LARGE"/>
    <property type="match status" value="1"/>
</dbReference>
<dbReference type="SUPFAM" id="SSF48168">
    <property type="entry name" value="R1 subunit of ribonucleotide reductase, N-terminal domain"/>
    <property type="match status" value="1"/>
</dbReference>
<evidence type="ECO:0000256" key="9">
    <source>
        <dbReference type="PROSITE-ProRule" id="PRU00492"/>
    </source>
</evidence>
<evidence type="ECO:0000313" key="13">
    <source>
        <dbReference type="EMBL" id="NML33702.1"/>
    </source>
</evidence>
<evidence type="ECO:0000256" key="7">
    <source>
        <dbReference type="ARBA" id="ARBA00024942"/>
    </source>
</evidence>
<dbReference type="FunFam" id="3.20.70.20:FF:000009">
    <property type="entry name" value="Ribonucleoside-diphosphate reductase"/>
    <property type="match status" value="1"/>
</dbReference>
<dbReference type="CDD" id="cd01679">
    <property type="entry name" value="RNR_I"/>
    <property type="match status" value="1"/>
</dbReference>
<dbReference type="PANTHER" id="PTHR11573:SF6">
    <property type="entry name" value="RIBONUCLEOSIDE-DIPHOSPHATE REDUCTASE LARGE SUBUNIT"/>
    <property type="match status" value="1"/>
</dbReference>
<evidence type="ECO:0000256" key="3">
    <source>
        <dbReference type="ARBA" id="ARBA00022741"/>
    </source>
</evidence>
<evidence type="ECO:0000256" key="4">
    <source>
        <dbReference type="ARBA" id="ARBA00022840"/>
    </source>
</evidence>
<protein>
    <recommendedName>
        <fullName evidence="10">Ribonucleoside-diphosphate reductase</fullName>
        <ecNumber evidence="10">1.17.4.1</ecNumber>
    </recommendedName>
</protein>
<evidence type="ECO:0000259" key="12">
    <source>
        <dbReference type="PROSITE" id="PS51161"/>
    </source>
</evidence>
<dbReference type="InterPro" id="IPR039718">
    <property type="entry name" value="Rrm1"/>
</dbReference>
<keyword evidence="3 9" id="KW-0547">Nucleotide-binding</keyword>
<dbReference type="GO" id="GO:0005971">
    <property type="term" value="C:ribonucleoside-diphosphate reductase complex"/>
    <property type="evidence" value="ECO:0007669"/>
    <property type="project" value="TreeGrafter"/>
</dbReference>
<evidence type="ECO:0000256" key="6">
    <source>
        <dbReference type="ARBA" id="ARBA00023116"/>
    </source>
</evidence>
<proteinExistence type="inferred from homology"/>
<dbReference type="SUPFAM" id="SSF51998">
    <property type="entry name" value="PFL-like glycyl radical enzymes"/>
    <property type="match status" value="1"/>
</dbReference>
<name>A0A7X9X9Z2_9BURK</name>
<dbReference type="PANTHER" id="PTHR11573">
    <property type="entry name" value="RIBONUCLEOSIDE-DIPHOSPHATE REDUCTASE LARGE CHAIN"/>
    <property type="match status" value="1"/>
</dbReference>
<dbReference type="RefSeq" id="WP_169499915.1">
    <property type="nucleotide sequence ID" value="NZ_JABBFZ010000015.1"/>
</dbReference>
<dbReference type="InterPro" id="IPR008926">
    <property type="entry name" value="RNR_R1-su_N"/>
</dbReference>
<keyword evidence="6 10" id="KW-0215">Deoxyribonucleotide synthesis</keyword>
<dbReference type="PROSITE" id="PS51161">
    <property type="entry name" value="ATP_CONE"/>
    <property type="match status" value="2"/>
</dbReference>
<keyword evidence="5 10" id="KW-0560">Oxidoreductase</keyword>
<dbReference type="GO" id="GO:0009263">
    <property type="term" value="P:deoxyribonucleotide biosynthetic process"/>
    <property type="evidence" value="ECO:0007669"/>
    <property type="project" value="UniProtKB-KW"/>
</dbReference>
<feature type="region of interest" description="Disordered" evidence="11">
    <location>
        <begin position="137"/>
        <end position="157"/>
    </location>
</feature>
<dbReference type="Pfam" id="PF03477">
    <property type="entry name" value="ATP-cone"/>
    <property type="match status" value="1"/>
</dbReference>
<dbReference type="Pfam" id="PF02867">
    <property type="entry name" value="Ribonuc_red_lgC"/>
    <property type="match status" value="1"/>
</dbReference>
<dbReference type="InterPro" id="IPR013509">
    <property type="entry name" value="RNR_lsu_N"/>
</dbReference>
<dbReference type="NCBIfam" id="NF005544">
    <property type="entry name" value="PRK07207.1"/>
    <property type="match status" value="1"/>
</dbReference>
<feature type="domain" description="ATP-cone" evidence="12">
    <location>
        <begin position="153"/>
        <end position="242"/>
    </location>
</feature>
<evidence type="ECO:0000256" key="8">
    <source>
        <dbReference type="ARBA" id="ARBA00047754"/>
    </source>
</evidence>
<dbReference type="GO" id="GO:0004748">
    <property type="term" value="F:ribonucleoside-diphosphate reductase activity, thioredoxin disulfide as acceptor"/>
    <property type="evidence" value="ECO:0007669"/>
    <property type="project" value="UniProtKB-EC"/>
</dbReference>
<dbReference type="Proteomes" id="UP000583127">
    <property type="component" value="Unassembled WGS sequence"/>
</dbReference>
<feature type="domain" description="ATP-cone" evidence="12">
    <location>
        <begin position="38"/>
        <end position="138"/>
    </location>
</feature>
<dbReference type="InterPro" id="IPR005144">
    <property type="entry name" value="ATP-cone_dom"/>
</dbReference>
<dbReference type="Pfam" id="PF00317">
    <property type="entry name" value="Ribonuc_red_lgN"/>
    <property type="match status" value="1"/>
</dbReference>
<evidence type="ECO:0000256" key="11">
    <source>
        <dbReference type="SAM" id="MobiDB-lite"/>
    </source>
</evidence>
<dbReference type="AlphaFoldDB" id="A0A7X9X9Z2"/>
<comment type="catalytic activity">
    <reaction evidence="8 10">
        <text>a 2'-deoxyribonucleoside 5'-diphosphate + [thioredoxin]-disulfide + H2O = a ribonucleoside 5'-diphosphate + [thioredoxin]-dithiol</text>
        <dbReference type="Rhea" id="RHEA:23252"/>
        <dbReference type="Rhea" id="RHEA-COMP:10698"/>
        <dbReference type="Rhea" id="RHEA-COMP:10700"/>
        <dbReference type="ChEBI" id="CHEBI:15377"/>
        <dbReference type="ChEBI" id="CHEBI:29950"/>
        <dbReference type="ChEBI" id="CHEBI:50058"/>
        <dbReference type="ChEBI" id="CHEBI:57930"/>
        <dbReference type="ChEBI" id="CHEBI:73316"/>
        <dbReference type="EC" id="1.17.4.1"/>
    </reaction>
</comment>
<evidence type="ECO:0000256" key="10">
    <source>
        <dbReference type="RuleBase" id="RU003410"/>
    </source>
</evidence>
<dbReference type="InterPro" id="IPR013346">
    <property type="entry name" value="NrdE_NrdA_C"/>
</dbReference>
<evidence type="ECO:0000256" key="1">
    <source>
        <dbReference type="ARBA" id="ARBA00010406"/>
    </source>
</evidence>
<keyword evidence="4 9" id="KW-0067">ATP-binding</keyword>
<dbReference type="GO" id="GO:0005524">
    <property type="term" value="F:ATP binding"/>
    <property type="evidence" value="ECO:0007669"/>
    <property type="project" value="UniProtKB-UniRule"/>
</dbReference>
<keyword evidence="2" id="KW-0021">Allosteric enzyme</keyword>
<evidence type="ECO:0000256" key="2">
    <source>
        <dbReference type="ARBA" id="ARBA00022533"/>
    </source>
</evidence>
<evidence type="ECO:0000256" key="5">
    <source>
        <dbReference type="ARBA" id="ARBA00023002"/>
    </source>
</evidence>
<dbReference type="InterPro" id="IPR000788">
    <property type="entry name" value="RNR_lg_C"/>
</dbReference>
<dbReference type="EMBL" id="JABBFZ010000015">
    <property type="protein sequence ID" value="NML33702.1"/>
    <property type="molecule type" value="Genomic_DNA"/>
</dbReference>
<accession>A0A7X9X9Z2</accession>
<dbReference type="Gene3D" id="3.20.70.20">
    <property type="match status" value="1"/>
</dbReference>
<evidence type="ECO:0000313" key="14">
    <source>
        <dbReference type="Proteomes" id="UP000583127"/>
    </source>
</evidence>
<comment type="caution">
    <text evidence="13">The sequence shown here is derived from an EMBL/GenBank/DDBJ whole genome shotgun (WGS) entry which is preliminary data.</text>
</comment>
<keyword evidence="14" id="KW-1185">Reference proteome</keyword>
<dbReference type="UniPathway" id="UPA00326"/>
<comment type="similarity">
    <text evidence="1 10">Belongs to the ribonucleoside diphosphate reductase large chain family.</text>
</comment>